<dbReference type="SUPFAM" id="SSF48452">
    <property type="entry name" value="TPR-like"/>
    <property type="match status" value="3"/>
</dbReference>
<dbReference type="SUPFAM" id="SSF52540">
    <property type="entry name" value="P-loop containing nucleoside triphosphate hydrolases"/>
    <property type="match status" value="1"/>
</dbReference>
<dbReference type="InterPro" id="IPR011990">
    <property type="entry name" value="TPR-like_helical_dom_sf"/>
</dbReference>
<dbReference type="EMBL" id="CP000148">
    <property type="protein sequence ID" value="ABB32024.1"/>
    <property type="molecule type" value="Genomic_DNA"/>
</dbReference>
<reference evidence="3 4" key="2">
    <citation type="journal article" date="2009" name="BMC Microbiol.">
        <title>The genome sequence of Geobacter metallireducens: features of metabolism, physiology and regulation common and dissimilar to Geobacter sulfurreducens.</title>
        <authorList>
            <person name="Aklujkar M."/>
            <person name="Krushkal J."/>
            <person name="DiBartolo G."/>
            <person name="Lapidus A."/>
            <person name="Land M.L."/>
            <person name="Lovley D.R."/>
        </authorList>
    </citation>
    <scope>NUCLEOTIDE SEQUENCE [LARGE SCALE GENOMIC DNA]</scope>
    <source>
        <strain evidence="4">ATCC 53774 / DSM 7210 / GS-15</strain>
    </source>
</reference>
<evidence type="ECO:0000313" key="4">
    <source>
        <dbReference type="Proteomes" id="UP000007073"/>
    </source>
</evidence>
<dbReference type="InterPro" id="IPR027417">
    <property type="entry name" value="P-loop_NTPase"/>
</dbReference>
<keyword evidence="4" id="KW-1185">Reference proteome</keyword>
<accession>Q39UQ0</accession>
<evidence type="ECO:0000259" key="2">
    <source>
        <dbReference type="PROSITE" id="PS51534"/>
    </source>
</evidence>
<dbReference type="Proteomes" id="UP000007073">
    <property type="component" value="Chromosome"/>
</dbReference>
<dbReference type="InterPro" id="IPR013568">
    <property type="entry name" value="SEFIR_dom"/>
</dbReference>
<dbReference type="HOGENOM" id="CLU_276679_0_0_7"/>
<dbReference type="RefSeq" id="WP_004512053.1">
    <property type="nucleotide sequence ID" value="NC_007517.1"/>
</dbReference>
<evidence type="ECO:0000313" key="3">
    <source>
        <dbReference type="EMBL" id="ABB32024.1"/>
    </source>
</evidence>
<dbReference type="InterPro" id="IPR035897">
    <property type="entry name" value="Toll_tir_struct_dom_sf"/>
</dbReference>
<dbReference type="eggNOG" id="COG1672">
    <property type="taxonomic scope" value="Bacteria"/>
</dbReference>
<reference evidence="3 4" key="1">
    <citation type="submission" date="2005-10" db="EMBL/GenBank/DDBJ databases">
        <title>Complete sequence of Geobacter metallireducens GS-15.</title>
        <authorList>
            <consortium name="US DOE Joint Genome Institute"/>
            <person name="Copeland A."/>
            <person name="Lucas S."/>
            <person name="Lapidus A."/>
            <person name="Barry K."/>
            <person name="Detter J.C."/>
            <person name="Glavina T."/>
            <person name="Hammon N."/>
            <person name="Israni S."/>
            <person name="Pitluck S."/>
            <person name="Di Bartolo G."/>
            <person name="Chain P."/>
            <person name="Schmutz J."/>
            <person name="Larimer F."/>
            <person name="Land M."/>
            <person name="Kyrpides N."/>
            <person name="Ivanova N."/>
            <person name="Richardson P."/>
        </authorList>
    </citation>
    <scope>NUCLEOTIDE SEQUENCE [LARGE SCALE GENOMIC DNA]</scope>
    <source>
        <strain evidence="4">ATCC 53774 / DSM 7210 / GS-15</strain>
    </source>
</reference>
<feature type="domain" description="SEFIR" evidence="2">
    <location>
        <begin position="3"/>
        <end position="140"/>
    </location>
</feature>
<proteinExistence type="predicted"/>
<dbReference type="eggNOG" id="COG0457">
    <property type="taxonomic scope" value="Bacteria"/>
</dbReference>
<dbReference type="AlphaFoldDB" id="Q39UQ0"/>
<dbReference type="PROSITE" id="PS51534">
    <property type="entry name" value="SEFIR"/>
    <property type="match status" value="1"/>
</dbReference>
<protein>
    <submittedName>
        <fullName evidence="3">SEFIR domain protein</fullName>
    </submittedName>
</protein>
<evidence type="ECO:0000256" key="1">
    <source>
        <dbReference type="SAM" id="MobiDB-lite"/>
    </source>
</evidence>
<sequence length="1149" mass="129816">MNGKRVFISYSHDSAEHRDKVLGLGACLLRDGCDCRIDLYKDTDEDWPLWMTRQLTEADFIVCVVTETYARRFNDKELPDRGLGVGWESGLIRRLLYQKKLHNDRIFPVFFDKSDDHHIPLELVGYDYFILDNHTGYETLLRKVLNRPLHLKPSIGSEPELRTSTATPLFARPSEEPQSDRIDAPAVESPLESKYHGKQRRGLLQFFVSDWLPNGPPVAIVQGFPGSGKTQLASSIVEQTPKVIVVRHEPQLETQNPSLDLLTDLALDLDYEGIPDLMQELEKGAEGDLFNALLVTLHREKILIIIDEFQRLLSPNENLPPDQWQHFFERLINAPHVAGRLLLISNRYVKRARWCEKSVSRELKGLTELESAEFLSESLALSGLTANVPSDRFVEVGRRLGGNPRAIKTLVEGLKYYPMDELISLAPRPDGTLNPELVQDFERELIERTLSRIDGGLLRFMRRLAVYRRPFRNEIYAEYTDSELPPHSLRKQLIDRYLLEFSNSGDTLHPLAREISLARLREDNEEWCLAHGLAANYYFNVFKNPQISGAKKLASSYAELRHHLFESGRIDELYQASAKLSAFAIALLPKPAQSKVPDNLETLEEHIALISALPETQRTKGLEYHLALCLKHRNIGDDLHNALKHVRRATGPHAYYAVWLLLLDLEYTINGVDAMMDAQREAIRFLGSGSNAFAVYHHCAHLLRKSDKLDDAIKLLENAVTIPGIACVTSLISLCARCMEEAGRFDDAIDFLKKGVVMTNVQELGTVYIHCAGLLARLNRMDEAITFLKEGLYVPGMTKYYSVYLLLAENLVNEGRDEEAIRLLKSGVHDSRVLDAKLMYRYVAELLVKNGRTSEAVSLLQRGIISRQVKDQLPLYHYLAELLGKNGESNTGVKILKKAMTNPRTRLEPSIYRACADLLSNAKDLDGAIEVLQKGLQEPKLKEKNQLAQKCAEMAVWQGRLDEAIAILLTRIDGNEYHNIDFIYKDCADYMVKANRIEEAISLMKRGIEVPGLTNKGVIYQKCAKLLAQVGRADEGIKLLQTAMQIPRLPGRIMLYQTCSDLLAELGQAREAIKLLKNGINGPRMGNIASLIMRCAELLAAEGRLEEAIELLLKGINNSPNDRQLSERLVKLKELYGGSPSFLDKLPTQ</sequence>
<dbReference type="PANTHER" id="PTHR46128:SF211">
    <property type="entry name" value="PENTACOTRIPEPTIDE-REPEAT REGION OF PRORP DOMAIN-CONTAINING PROTEIN"/>
    <property type="match status" value="1"/>
</dbReference>
<organism evidence="3 4">
    <name type="scientific">Geobacter metallireducens (strain ATCC 53774 / DSM 7210 / GS-15)</name>
    <dbReference type="NCBI Taxonomy" id="269799"/>
    <lineage>
        <taxon>Bacteria</taxon>
        <taxon>Pseudomonadati</taxon>
        <taxon>Thermodesulfobacteriota</taxon>
        <taxon>Desulfuromonadia</taxon>
        <taxon>Geobacterales</taxon>
        <taxon>Geobacteraceae</taxon>
        <taxon>Geobacter</taxon>
    </lineage>
</organism>
<dbReference type="Pfam" id="PF13401">
    <property type="entry name" value="AAA_22"/>
    <property type="match status" value="1"/>
</dbReference>
<dbReference type="PANTHER" id="PTHR46128">
    <property type="entry name" value="MITOCHONDRIAL GROUP I INTRON SPLICING FACTOR CCM1"/>
    <property type="match status" value="1"/>
</dbReference>
<dbReference type="Gene3D" id="3.40.50.10140">
    <property type="entry name" value="Toll/interleukin-1 receptor homology (TIR) domain"/>
    <property type="match status" value="1"/>
</dbReference>
<dbReference type="Gene3D" id="1.25.40.10">
    <property type="entry name" value="Tetratricopeptide repeat domain"/>
    <property type="match status" value="3"/>
</dbReference>
<gene>
    <name evidence="3" type="ordered locus">Gmet_1793</name>
</gene>
<dbReference type="InterPro" id="IPR049945">
    <property type="entry name" value="AAA_22"/>
</dbReference>
<dbReference type="Gene3D" id="3.40.50.300">
    <property type="entry name" value="P-loop containing nucleotide triphosphate hydrolases"/>
    <property type="match status" value="1"/>
</dbReference>
<dbReference type="InterPro" id="IPR041656">
    <property type="entry name" value="TPR_5"/>
</dbReference>
<dbReference type="Pfam" id="PF12688">
    <property type="entry name" value="TPR_5"/>
    <property type="match status" value="2"/>
</dbReference>
<dbReference type="GO" id="GO:0016887">
    <property type="term" value="F:ATP hydrolysis activity"/>
    <property type="evidence" value="ECO:0007669"/>
    <property type="project" value="InterPro"/>
</dbReference>
<dbReference type="STRING" id="269799.Gmet_1793"/>
<feature type="region of interest" description="Disordered" evidence="1">
    <location>
        <begin position="155"/>
        <end position="181"/>
    </location>
</feature>
<dbReference type="InterPro" id="IPR050872">
    <property type="entry name" value="PPR_P_subfamily"/>
</dbReference>
<name>Q39UQ0_GEOMG</name>
<dbReference type="Pfam" id="PF08357">
    <property type="entry name" value="SEFIR"/>
    <property type="match status" value="1"/>
</dbReference>
<dbReference type="KEGG" id="gme:Gmet_1793"/>